<dbReference type="EMBL" id="JAAPAO010002569">
    <property type="protein sequence ID" value="KAF4647497.1"/>
    <property type="molecule type" value="Genomic_DNA"/>
</dbReference>
<dbReference type="OrthoDB" id="115435at2759"/>
<protein>
    <submittedName>
        <fullName evidence="1">Uncharacterized protein</fullName>
    </submittedName>
</protein>
<feature type="non-terminal residue" evidence="1">
    <location>
        <position position="1"/>
    </location>
</feature>
<feature type="non-terminal residue" evidence="1">
    <location>
        <position position="194"/>
    </location>
</feature>
<dbReference type="Gene3D" id="3.30.420.10">
    <property type="entry name" value="Ribonuclease H-like superfamily/Ribonuclease H"/>
    <property type="match status" value="1"/>
</dbReference>
<name>A0A7J6KKA5_PERCH</name>
<gene>
    <name evidence="1" type="ORF">FOL47_004514</name>
</gene>
<comment type="caution">
    <text evidence="1">The sequence shown here is derived from an EMBL/GenBank/DDBJ whole genome shotgun (WGS) entry which is preliminary data.</text>
</comment>
<evidence type="ECO:0000313" key="1">
    <source>
        <dbReference type="EMBL" id="KAF4647497.1"/>
    </source>
</evidence>
<dbReference type="InterPro" id="IPR036397">
    <property type="entry name" value="RNaseH_sf"/>
</dbReference>
<organism evidence="1 2">
    <name type="scientific">Perkinsus chesapeaki</name>
    <name type="common">Clam parasite</name>
    <name type="synonym">Perkinsus andrewsi</name>
    <dbReference type="NCBI Taxonomy" id="330153"/>
    <lineage>
        <taxon>Eukaryota</taxon>
        <taxon>Sar</taxon>
        <taxon>Alveolata</taxon>
        <taxon>Perkinsozoa</taxon>
        <taxon>Perkinsea</taxon>
        <taxon>Perkinsida</taxon>
        <taxon>Perkinsidae</taxon>
        <taxon>Perkinsus</taxon>
    </lineage>
</organism>
<proteinExistence type="predicted"/>
<evidence type="ECO:0000313" key="2">
    <source>
        <dbReference type="Proteomes" id="UP000591131"/>
    </source>
</evidence>
<keyword evidence="2" id="KW-1185">Reference proteome</keyword>
<dbReference type="SUPFAM" id="SSF53098">
    <property type="entry name" value="Ribonuclease H-like"/>
    <property type="match status" value="1"/>
</dbReference>
<dbReference type="InterPro" id="IPR012337">
    <property type="entry name" value="RNaseH-like_sf"/>
</dbReference>
<sequence length="194" mass="21718">ARCVSAALSDGWYFMRMPIILKKWIRSCKTCQLAKVGGRNPVQPYLYRRGAVRFQEVQLDFLGPLTDSTDSPEPNDCNYLVILVDSATQICMGFISALLQWIAIFGLPLRLQLDSPPSHTSESLLGFLSVLGIDRSLGIARRRRVVAQSHKVAWRIPSELAFGLDDPFLPSKSMLDGTYTLQVSADSWSNLRNQ</sequence>
<dbReference type="Proteomes" id="UP000591131">
    <property type="component" value="Unassembled WGS sequence"/>
</dbReference>
<dbReference type="AlphaFoldDB" id="A0A7J6KKA5"/>
<accession>A0A7J6KKA5</accession>
<dbReference type="GO" id="GO:0003676">
    <property type="term" value="F:nucleic acid binding"/>
    <property type="evidence" value="ECO:0007669"/>
    <property type="project" value="InterPro"/>
</dbReference>
<reference evidence="1 2" key="1">
    <citation type="submission" date="2020-04" db="EMBL/GenBank/DDBJ databases">
        <title>Perkinsus chesapeaki whole genome sequence.</title>
        <authorList>
            <person name="Bogema D.R."/>
        </authorList>
    </citation>
    <scope>NUCLEOTIDE SEQUENCE [LARGE SCALE GENOMIC DNA]</scope>
    <source>
        <strain evidence="1">ATCC PRA-425</strain>
    </source>
</reference>